<dbReference type="HOGENOM" id="CLU_1192455_0_0_1"/>
<keyword evidence="3" id="KW-1185">Reference proteome</keyword>
<proteinExistence type="predicted"/>
<dbReference type="PANTHER" id="PTHR23302:SF40">
    <property type="entry name" value="TRANSMEMBRANE CHANNEL-LIKE PROTEIN"/>
    <property type="match status" value="1"/>
</dbReference>
<dbReference type="PANTHER" id="PTHR23302">
    <property type="entry name" value="TRANSMEMBRANE CHANNEL-RELATED"/>
    <property type="match status" value="1"/>
</dbReference>
<evidence type="ECO:0000256" key="1">
    <source>
        <dbReference type="SAM" id="Phobius"/>
    </source>
</evidence>
<dbReference type="OMA" id="WRVFTAW"/>
<feature type="non-terminal residue" evidence="2">
    <location>
        <position position="233"/>
    </location>
</feature>
<feature type="transmembrane region" description="Helical" evidence="1">
    <location>
        <begin position="111"/>
        <end position="133"/>
    </location>
</feature>
<evidence type="ECO:0000313" key="2">
    <source>
        <dbReference type="EMBL" id="EDO30912.1"/>
    </source>
</evidence>
<dbReference type="EMBL" id="DS469965">
    <property type="protein sequence ID" value="EDO30912.1"/>
    <property type="molecule type" value="Genomic_DNA"/>
</dbReference>
<dbReference type="KEGG" id="nve:5501745"/>
<feature type="transmembrane region" description="Helical" evidence="1">
    <location>
        <begin position="46"/>
        <end position="64"/>
    </location>
</feature>
<dbReference type="PhylomeDB" id="A7SZG0"/>
<evidence type="ECO:0000313" key="3">
    <source>
        <dbReference type="Proteomes" id="UP000001593"/>
    </source>
</evidence>
<dbReference type="eggNOG" id="ENOG502QVCF">
    <property type="taxonomic scope" value="Eukaryota"/>
</dbReference>
<dbReference type="Proteomes" id="UP000001593">
    <property type="component" value="Unassembled WGS sequence"/>
</dbReference>
<dbReference type="AlphaFoldDB" id="A7SZG0"/>
<feature type="non-terminal residue" evidence="2">
    <location>
        <position position="1"/>
    </location>
</feature>
<gene>
    <name evidence="2" type="ORF">NEMVEDRAFT_v1g139123</name>
</gene>
<reference evidence="2 3" key="1">
    <citation type="journal article" date="2007" name="Science">
        <title>Sea anemone genome reveals ancestral eumetazoan gene repertoire and genomic organization.</title>
        <authorList>
            <person name="Putnam N.H."/>
            <person name="Srivastava M."/>
            <person name="Hellsten U."/>
            <person name="Dirks B."/>
            <person name="Chapman J."/>
            <person name="Salamov A."/>
            <person name="Terry A."/>
            <person name="Shapiro H."/>
            <person name="Lindquist E."/>
            <person name="Kapitonov V.V."/>
            <person name="Jurka J."/>
            <person name="Genikhovich G."/>
            <person name="Grigoriev I.V."/>
            <person name="Lucas S.M."/>
            <person name="Steele R.E."/>
            <person name="Finnerty J.R."/>
            <person name="Technau U."/>
            <person name="Martindale M.Q."/>
            <person name="Rokhsar D.S."/>
        </authorList>
    </citation>
    <scope>NUCLEOTIDE SEQUENCE [LARGE SCALE GENOMIC DNA]</scope>
    <source>
        <strain evidence="3">CH2 X CH6</strain>
    </source>
</reference>
<accession>A7SZG0</accession>
<dbReference type="GO" id="GO:0005886">
    <property type="term" value="C:plasma membrane"/>
    <property type="evidence" value="ECO:0007669"/>
    <property type="project" value="InterPro"/>
</dbReference>
<keyword evidence="1" id="KW-0812">Transmembrane</keyword>
<feature type="transmembrane region" description="Helical" evidence="1">
    <location>
        <begin position="207"/>
        <end position="228"/>
    </location>
</feature>
<protein>
    <submittedName>
        <fullName evidence="2">Uncharacterized protein</fullName>
    </submittedName>
</protein>
<sequence length="233" mass="26817">KRQINNFIVFFIPWEKRIRKIQGHFGAGIGSFFLFLRSLVWVNTVMFVFTTLFIIVPQILAPSTSTKMPDELRSSASSLIAIIDAKGHLEYSFLFYGYYSNKSLQIGNVRYPLPLAYIVVFLGTYVFSVLTILRAMAQEQRNSQSSGQHDQYKFGWRVFTAWDFLITEKETAENKVASITTTIKEQILEETEKAKEENIHLLRFLRVLANFLVICVLGGSGYAIFWVVQRSED</sequence>
<dbReference type="InterPro" id="IPR038900">
    <property type="entry name" value="TMC"/>
</dbReference>
<organism evidence="2 3">
    <name type="scientific">Nematostella vectensis</name>
    <name type="common">Starlet sea anemone</name>
    <dbReference type="NCBI Taxonomy" id="45351"/>
    <lineage>
        <taxon>Eukaryota</taxon>
        <taxon>Metazoa</taxon>
        <taxon>Cnidaria</taxon>
        <taxon>Anthozoa</taxon>
        <taxon>Hexacorallia</taxon>
        <taxon>Actiniaria</taxon>
        <taxon>Edwardsiidae</taxon>
        <taxon>Nematostella</taxon>
    </lineage>
</organism>
<keyword evidence="1" id="KW-0472">Membrane</keyword>
<dbReference type="STRING" id="45351.A7SZG0"/>
<keyword evidence="1" id="KW-1133">Transmembrane helix</keyword>
<dbReference type="InParanoid" id="A7SZG0"/>
<name>A7SZG0_NEMVE</name>